<protein>
    <submittedName>
        <fullName evidence="1">Uncharacterized protein</fullName>
    </submittedName>
</protein>
<evidence type="ECO:0000313" key="2">
    <source>
        <dbReference type="Proteomes" id="UP000061382"/>
    </source>
</evidence>
<sequence>MTIDSFSRQISSYIDYKTVVQAVNDLNNSKHTAMEKSVLLLGSETIHKAEDWDLYNLVRDFLSKFKIPKETLELLVNTNDNLSMDDDAIQWLLNYRFTGELKGNPKLHERPSNLSFKPLIAIIAESSILDILYYPVNFLINSVEVLSINWQEMKQLNARAYLEPGTASELLVYIEKRIASHYKNLEKFDAGEKAGNSPYNGYRYWCLTSELPIDIQNLKLAQELSLKQALSTIL</sequence>
<dbReference type="KEGG" id="rti:DC20_05865"/>
<dbReference type="RefSeq" id="WP_062542974.1">
    <property type="nucleotide sequence ID" value="NZ_CP012643.1"/>
</dbReference>
<proteinExistence type="predicted"/>
<reference evidence="1 2" key="1">
    <citation type="submission" date="2015-08" db="EMBL/GenBank/DDBJ databases">
        <title>Complete genome sequence of Rufibacter tibetensis strain 1351t, a radiation-resistant bacterium from tibet plateau.</title>
        <authorList>
            <person name="Dai J."/>
        </authorList>
    </citation>
    <scope>NUCLEOTIDE SEQUENCE [LARGE SCALE GENOMIC DNA]</scope>
    <source>
        <strain evidence="1 2">1351</strain>
    </source>
</reference>
<dbReference type="Proteomes" id="UP000061382">
    <property type="component" value="Chromosome"/>
</dbReference>
<dbReference type="EMBL" id="CP012643">
    <property type="protein sequence ID" value="ALI98583.1"/>
    <property type="molecule type" value="Genomic_DNA"/>
</dbReference>
<keyword evidence="2" id="KW-1185">Reference proteome</keyword>
<organism evidence="1 2">
    <name type="scientific">Rufibacter tibetensis</name>
    <dbReference type="NCBI Taxonomy" id="512763"/>
    <lineage>
        <taxon>Bacteria</taxon>
        <taxon>Pseudomonadati</taxon>
        <taxon>Bacteroidota</taxon>
        <taxon>Cytophagia</taxon>
        <taxon>Cytophagales</taxon>
        <taxon>Hymenobacteraceae</taxon>
        <taxon>Rufibacter</taxon>
    </lineage>
</organism>
<dbReference type="PATRIC" id="fig|512763.3.peg.1299"/>
<dbReference type="OrthoDB" id="9770610at2"/>
<gene>
    <name evidence="1" type="ORF">DC20_05865</name>
</gene>
<dbReference type="AlphaFoldDB" id="A0A0P0C198"/>
<dbReference type="STRING" id="512763.DC20_05865"/>
<name>A0A0P0C198_9BACT</name>
<evidence type="ECO:0000313" key="1">
    <source>
        <dbReference type="EMBL" id="ALI98583.1"/>
    </source>
</evidence>
<accession>A0A0P0C198</accession>